<dbReference type="OrthoDB" id="199913at2759"/>
<dbReference type="GO" id="GO:0017171">
    <property type="term" value="F:serine hydrolase activity"/>
    <property type="evidence" value="ECO:0007669"/>
    <property type="project" value="TreeGrafter"/>
</dbReference>
<dbReference type="GO" id="GO:0016042">
    <property type="term" value="P:lipid catabolic process"/>
    <property type="evidence" value="ECO:0007669"/>
    <property type="project" value="TreeGrafter"/>
</dbReference>
<accession>A0A8B8FRW0</accession>
<dbReference type="PANTHER" id="PTHR11610">
    <property type="entry name" value="LIPASE"/>
    <property type="match status" value="1"/>
</dbReference>
<evidence type="ECO:0000256" key="5">
    <source>
        <dbReference type="SAM" id="SignalP"/>
    </source>
</evidence>
<keyword evidence="7" id="KW-1185">Reference proteome</keyword>
<dbReference type="GO" id="GO:0005615">
    <property type="term" value="C:extracellular space"/>
    <property type="evidence" value="ECO:0007669"/>
    <property type="project" value="TreeGrafter"/>
</dbReference>
<comment type="subcellular location">
    <subcellularLocation>
        <location evidence="1">Secreted</location>
    </subcellularLocation>
</comment>
<sequence>MQSLRVIGVLMVFVCSLRSGRSKTANTVEEMLAATLEGYDPVVLQQMLDETEDNSNTKCHHISFWLYTKAHNHTGLELVVGDPGTLTSSDFDGSKPTKILIHGWLGDAVDYESVCMMLKAEYLESGNYNVVCVDWAVLAIDLPYITARLRCRIIGNCVADLVSMLVDNSAQTVDDIHIIGFSMGAHIAGYVGKRFDGRLQRITGLDPARPLFFSRMPSERLNENDATFVDVVHTTSFLLGEHKPIGKIDFYPNGGYTRQPGCRGIYFFGEVCSHYKSYEYYARSIQSEGDESFKAVRCEQWEDYKKSTCKDYDDFTYMGEYASSNFSGNYYLAIK</sequence>
<feature type="chain" id="PRO_5034310954" evidence="5">
    <location>
        <begin position="23"/>
        <end position="335"/>
    </location>
</feature>
<dbReference type="AlphaFoldDB" id="A0A8B8FRW0"/>
<keyword evidence="5" id="KW-0732">Signal</keyword>
<organism evidence="7 8">
    <name type="scientific">Sipha flava</name>
    <name type="common">yellow sugarcane aphid</name>
    <dbReference type="NCBI Taxonomy" id="143950"/>
    <lineage>
        <taxon>Eukaryota</taxon>
        <taxon>Metazoa</taxon>
        <taxon>Ecdysozoa</taxon>
        <taxon>Arthropoda</taxon>
        <taxon>Hexapoda</taxon>
        <taxon>Insecta</taxon>
        <taxon>Pterygota</taxon>
        <taxon>Neoptera</taxon>
        <taxon>Paraneoptera</taxon>
        <taxon>Hemiptera</taxon>
        <taxon>Sternorrhyncha</taxon>
        <taxon>Aphidomorpha</taxon>
        <taxon>Aphidoidea</taxon>
        <taxon>Aphididae</taxon>
        <taxon>Sipha</taxon>
    </lineage>
</organism>
<proteinExistence type="inferred from homology"/>
<evidence type="ECO:0000259" key="6">
    <source>
        <dbReference type="Pfam" id="PF00151"/>
    </source>
</evidence>
<evidence type="ECO:0000256" key="2">
    <source>
        <dbReference type="ARBA" id="ARBA00010701"/>
    </source>
</evidence>
<name>A0A8B8FRW0_9HEMI</name>
<gene>
    <name evidence="8" type="primary">LOC112685513</name>
</gene>
<dbReference type="PRINTS" id="PR00821">
    <property type="entry name" value="TAGLIPASE"/>
</dbReference>
<evidence type="ECO:0000256" key="4">
    <source>
        <dbReference type="RuleBase" id="RU004262"/>
    </source>
</evidence>
<evidence type="ECO:0000313" key="7">
    <source>
        <dbReference type="Proteomes" id="UP000694846"/>
    </source>
</evidence>
<dbReference type="RefSeq" id="XP_025413211.1">
    <property type="nucleotide sequence ID" value="XM_025557426.1"/>
</dbReference>
<dbReference type="CDD" id="cd00707">
    <property type="entry name" value="Pancreat_lipase_like"/>
    <property type="match status" value="1"/>
</dbReference>
<evidence type="ECO:0000313" key="8">
    <source>
        <dbReference type="RefSeq" id="XP_025413211.1"/>
    </source>
</evidence>
<feature type="domain" description="Lipase" evidence="6">
    <location>
        <begin position="51"/>
        <end position="323"/>
    </location>
</feature>
<dbReference type="SUPFAM" id="SSF53474">
    <property type="entry name" value="alpha/beta-Hydrolases"/>
    <property type="match status" value="1"/>
</dbReference>
<comment type="similarity">
    <text evidence="2 4">Belongs to the AB hydrolase superfamily. Lipase family.</text>
</comment>
<dbReference type="PANTHER" id="PTHR11610:SF173">
    <property type="entry name" value="LIPASE DOMAIN-CONTAINING PROTEIN-RELATED"/>
    <property type="match status" value="1"/>
</dbReference>
<dbReference type="InterPro" id="IPR033906">
    <property type="entry name" value="Lipase_N"/>
</dbReference>
<dbReference type="Proteomes" id="UP000694846">
    <property type="component" value="Unplaced"/>
</dbReference>
<evidence type="ECO:0000256" key="3">
    <source>
        <dbReference type="ARBA" id="ARBA00022525"/>
    </source>
</evidence>
<dbReference type="GeneID" id="112685513"/>
<dbReference type="FunFam" id="3.40.50.1820:FF:000076">
    <property type="entry name" value="phospholipase A1"/>
    <property type="match status" value="1"/>
</dbReference>
<dbReference type="InterPro" id="IPR029058">
    <property type="entry name" value="AB_hydrolase_fold"/>
</dbReference>
<protein>
    <submittedName>
        <fullName evidence="8">Lipase member H-B-like</fullName>
    </submittedName>
</protein>
<dbReference type="Gene3D" id="3.40.50.1820">
    <property type="entry name" value="alpha/beta hydrolase"/>
    <property type="match status" value="1"/>
</dbReference>
<dbReference type="InterPro" id="IPR000734">
    <property type="entry name" value="TAG_lipase"/>
</dbReference>
<keyword evidence="3" id="KW-0964">Secreted</keyword>
<dbReference type="Pfam" id="PF00151">
    <property type="entry name" value="Lipase"/>
    <property type="match status" value="1"/>
</dbReference>
<dbReference type="GO" id="GO:0016298">
    <property type="term" value="F:lipase activity"/>
    <property type="evidence" value="ECO:0007669"/>
    <property type="project" value="InterPro"/>
</dbReference>
<reference evidence="8" key="1">
    <citation type="submission" date="2025-08" db="UniProtKB">
        <authorList>
            <consortium name="RefSeq"/>
        </authorList>
    </citation>
    <scope>IDENTIFICATION</scope>
    <source>
        <tissue evidence="8">Whole body</tissue>
    </source>
</reference>
<dbReference type="InterPro" id="IPR013818">
    <property type="entry name" value="Lipase"/>
</dbReference>
<evidence type="ECO:0000256" key="1">
    <source>
        <dbReference type="ARBA" id="ARBA00004613"/>
    </source>
</evidence>
<feature type="signal peptide" evidence="5">
    <location>
        <begin position="1"/>
        <end position="22"/>
    </location>
</feature>